<dbReference type="Gene3D" id="3.10.450.240">
    <property type="match status" value="1"/>
</dbReference>
<protein>
    <recommendedName>
        <fullName evidence="4">Tim44-like domain-containing protein</fullName>
    </recommendedName>
</protein>
<feature type="compositionally biased region" description="Low complexity" evidence="1">
    <location>
        <begin position="118"/>
        <end position="146"/>
    </location>
</feature>
<dbReference type="Proteomes" id="UP001165080">
    <property type="component" value="Unassembled WGS sequence"/>
</dbReference>
<dbReference type="AlphaFoldDB" id="A0A9W6BMJ6"/>
<proteinExistence type="predicted"/>
<evidence type="ECO:0000256" key="1">
    <source>
        <dbReference type="SAM" id="MobiDB-lite"/>
    </source>
</evidence>
<reference evidence="2 3" key="1">
    <citation type="journal article" date="2023" name="Commun. Biol.">
        <title>Reorganization of the ancestral sex-determining regions during the evolution of trioecy in Pleodorina starrii.</title>
        <authorList>
            <person name="Takahashi K."/>
            <person name="Suzuki S."/>
            <person name="Kawai-Toyooka H."/>
            <person name="Yamamoto K."/>
            <person name="Hamaji T."/>
            <person name="Ootsuki R."/>
            <person name="Yamaguchi H."/>
            <person name="Kawachi M."/>
            <person name="Higashiyama T."/>
            <person name="Nozaki H."/>
        </authorList>
    </citation>
    <scope>NUCLEOTIDE SEQUENCE [LARGE SCALE GENOMIC DNA]</scope>
    <source>
        <strain evidence="2 3">NIES-4479</strain>
    </source>
</reference>
<comment type="caution">
    <text evidence="2">The sequence shown here is derived from an EMBL/GenBank/DDBJ whole genome shotgun (WGS) entry which is preliminary data.</text>
</comment>
<evidence type="ECO:0000313" key="2">
    <source>
        <dbReference type="EMBL" id="GLC54849.1"/>
    </source>
</evidence>
<feature type="region of interest" description="Disordered" evidence="1">
    <location>
        <begin position="53"/>
        <end position="169"/>
    </location>
</feature>
<feature type="compositionally biased region" description="Pro residues" evidence="1">
    <location>
        <begin position="101"/>
        <end position="117"/>
    </location>
</feature>
<name>A0A9W6BMJ6_9CHLO</name>
<sequence>MSFVQRGGGRLLARLVRGVSADITACSTSCPAPNSHLAIPTCLWSLSGVRRMAGGGEPSSRPQPPPPGSPAAQDGAEQPPQSPPAPGSAQPPQPSASTSAPAPPPKPAPSQPPPPASPSTSPSSATADAPGRGGAKASSSQASSAGGRRKRPDPASAPEPGSGTKDAAEESVHAYHDFWRDERVRKLQPMIEEGMRVTAYEGLQGIGGGLMRGPDRAWSYLYESPPAALAAAAFAPLWSASVLAVRQLVIPPTEGMIRDQVDHSFDAKEFAESVAQAVPVFFDAVAEGDREALARMCTPRAVEAVDRDQRRLREEMGLEVARIDTTVKMATLGGGNLWGPESVRAFDPIWAGSVSPATSKSWLVAAVYLDVQMWVTYRRVGGGGGGEDGGGEGGGRPLRTPVRRWGTWMMARGPLPKGPAESLDCPWKLLAWY</sequence>
<dbReference type="SUPFAM" id="SSF54427">
    <property type="entry name" value="NTF2-like"/>
    <property type="match status" value="1"/>
</dbReference>
<evidence type="ECO:0000313" key="3">
    <source>
        <dbReference type="Proteomes" id="UP001165080"/>
    </source>
</evidence>
<dbReference type="EMBL" id="BRXU01000011">
    <property type="protein sequence ID" value="GLC54849.1"/>
    <property type="molecule type" value="Genomic_DNA"/>
</dbReference>
<keyword evidence="3" id="KW-1185">Reference proteome</keyword>
<dbReference type="InterPro" id="IPR032710">
    <property type="entry name" value="NTF2-like_dom_sf"/>
</dbReference>
<evidence type="ECO:0008006" key="4">
    <source>
        <dbReference type="Google" id="ProtNLM"/>
    </source>
</evidence>
<accession>A0A9W6BMJ6</accession>
<feature type="compositionally biased region" description="Pro residues" evidence="1">
    <location>
        <begin position="80"/>
        <end position="94"/>
    </location>
</feature>
<gene>
    <name evidence="2" type="primary">PLEST006262</name>
    <name evidence="2" type="ORF">PLESTB_000912400</name>
</gene>
<organism evidence="2 3">
    <name type="scientific">Pleodorina starrii</name>
    <dbReference type="NCBI Taxonomy" id="330485"/>
    <lineage>
        <taxon>Eukaryota</taxon>
        <taxon>Viridiplantae</taxon>
        <taxon>Chlorophyta</taxon>
        <taxon>core chlorophytes</taxon>
        <taxon>Chlorophyceae</taxon>
        <taxon>CS clade</taxon>
        <taxon>Chlamydomonadales</taxon>
        <taxon>Volvocaceae</taxon>
        <taxon>Pleodorina</taxon>
    </lineage>
</organism>